<dbReference type="PANTHER" id="PTHR10344">
    <property type="entry name" value="THYMIDYLATE KINASE"/>
    <property type="match status" value="1"/>
</dbReference>
<feature type="region of interest" description="Disordered" evidence="5">
    <location>
        <begin position="148"/>
        <end position="171"/>
    </location>
</feature>
<dbReference type="AlphaFoldDB" id="W7J6M7"/>
<keyword evidence="4" id="KW-0067">ATP-binding</keyword>
<dbReference type="Gene3D" id="3.40.50.300">
    <property type="entry name" value="P-loop containing nucleotide triphosphate hydrolases"/>
    <property type="match status" value="1"/>
</dbReference>
<evidence type="ECO:0000256" key="3">
    <source>
        <dbReference type="ARBA" id="ARBA00022741"/>
    </source>
</evidence>
<gene>
    <name evidence="7" type="ORF">UO65_0043</name>
</gene>
<dbReference type="GO" id="GO:0004798">
    <property type="term" value="F:dTMP kinase activity"/>
    <property type="evidence" value="ECO:0007669"/>
    <property type="project" value="TreeGrafter"/>
</dbReference>
<reference evidence="7 8" key="1">
    <citation type="journal article" date="2014" name="Genome Announc.">
        <title>Draft Genome Sequence of the Antitrypanosomally Active Sponge-Associated Bacterium Actinokineospora sp. Strain EG49.</title>
        <authorList>
            <person name="Harjes J."/>
            <person name="Ryu T."/>
            <person name="Abdelmohsen U.R."/>
            <person name="Moitinho-Silva L."/>
            <person name="Horn H."/>
            <person name="Ravasi T."/>
            <person name="Hentschel U."/>
        </authorList>
    </citation>
    <scope>NUCLEOTIDE SEQUENCE [LARGE SCALE GENOMIC DNA]</scope>
    <source>
        <strain evidence="7 8">EG49</strain>
    </source>
</reference>
<evidence type="ECO:0000256" key="4">
    <source>
        <dbReference type="ARBA" id="ARBA00022840"/>
    </source>
</evidence>
<proteinExistence type="inferred from homology"/>
<keyword evidence="8" id="KW-1185">Reference proteome</keyword>
<dbReference type="NCBIfam" id="NF005923">
    <property type="entry name" value="PRK07933.1"/>
    <property type="match status" value="1"/>
</dbReference>
<keyword evidence="7" id="KW-0418">Kinase</keyword>
<comment type="similarity">
    <text evidence="1">Belongs to the thymidylate kinase family.</text>
</comment>
<protein>
    <recommendedName>
        <fullName evidence="2">Thymidylate kinase</fullName>
    </recommendedName>
</protein>
<feature type="domain" description="Thymidylate kinase-like" evidence="6">
    <location>
        <begin position="7"/>
        <end position="201"/>
    </location>
</feature>
<name>W7J6M7_9PSEU</name>
<dbReference type="Pfam" id="PF02223">
    <property type="entry name" value="Thymidylate_kin"/>
    <property type="match status" value="1"/>
</dbReference>
<evidence type="ECO:0000256" key="2">
    <source>
        <dbReference type="ARBA" id="ARBA00017144"/>
    </source>
</evidence>
<organism evidence="7 8">
    <name type="scientific">Actinokineospora spheciospongiae</name>
    <dbReference type="NCBI Taxonomy" id="909613"/>
    <lineage>
        <taxon>Bacteria</taxon>
        <taxon>Bacillati</taxon>
        <taxon>Actinomycetota</taxon>
        <taxon>Actinomycetes</taxon>
        <taxon>Pseudonocardiales</taxon>
        <taxon>Pseudonocardiaceae</taxon>
        <taxon>Actinokineospora</taxon>
    </lineage>
</organism>
<dbReference type="GO" id="GO:0006227">
    <property type="term" value="P:dUDP biosynthetic process"/>
    <property type="evidence" value="ECO:0007669"/>
    <property type="project" value="TreeGrafter"/>
</dbReference>
<dbReference type="eggNOG" id="COG0125">
    <property type="taxonomic scope" value="Bacteria"/>
</dbReference>
<evidence type="ECO:0000259" key="6">
    <source>
        <dbReference type="Pfam" id="PF02223"/>
    </source>
</evidence>
<dbReference type="GO" id="GO:0006233">
    <property type="term" value="P:dTDP biosynthetic process"/>
    <property type="evidence" value="ECO:0007669"/>
    <property type="project" value="TreeGrafter"/>
</dbReference>
<dbReference type="CDD" id="cd01672">
    <property type="entry name" value="TMPK"/>
    <property type="match status" value="1"/>
</dbReference>
<dbReference type="GO" id="GO:0005829">
    <property type="term" value="C:cytosol"/>
    <property type="evidence" value="ECO:0007669"/>
    <property type="project" value="TreeGrafter"/>
</dbReference>
<dbReference type="SUPFAM" id="SSF52540">
    <property type="entry name" value="P-loop containing nucleoside triphosphate hydrolases"/>
    <property type="match status" value="1"/>
</dbReference>
<dbReference type="RefSeq" id="WP_035277575.1">
    <property type="nucleotide sequence ID" value="NZ_AYXG01000003.1"/>
</dbReference>
<sequence length="214" mass="23558">MGRLIVIEGLDGAGKRTLADGLTTAFTRAGATVTGMAFPRYETSTEAKLIRDALYGELGGLGEEAYGMGILYALDRHHAREDLITALTTHDVLLLDRYVASNAAYGAARKHEGAHGPFVEWVRATEIKRFGLPVPHAQLLLRVPPQLAAQRSADRERTESTRPRDTWETDDNLQTRVGKVYDELAETHWLSPWHIIDGTTPTDLDTLATTLLAP</sequence>
<keyword evidence="3" id="KW-0547">Nucleotide-binding</keyword>
<evidence type="ECO:0000256" key="5">
    <source>
        <dbReference type="SAM" id="MobiDB-lite"/>
    </source>
</evidence>
<feature type="compositionally biased region" description="Basic and acidic residues" evidence="5">
    <location>
        <begin position="152"/>
        <end position="167"/>
    </location>
</feature>
<dbReference type="GO" id="GO:0006235">
    <property type="term" value="P:dTTP biosynthetic process"/>
    <property type="evidence" value="ECO:0007669"/>
    <property type="project" value="TreeGrafter"/>
</dbReference>
<dbReference type="EMBL" id="AYXG01000003">
    <property type="protein sequence ID" value="EWC64637.1"/>
    <property type="molecule type" value="Genomic_DNA"/>
</dbReference>
<evidence type="ECO:0000256" key="1">
    <source>
        <dbReference type="ARBA" id="ARBA00009776"/>
    </source>
</evidence>
<evidence type="ECO:0000313" key="8">
    <source>
        <dbReference type="Proteomes" id="UP000019277"/>
    </source>
</evidence>
<evidence type="ECO:0000313" key="7">
    <source>
        <dbReference type="EMBL" id="EWC64637.1"/>
    </source>
</evidence>
<dbReference type="InterPro" id="IPR039430">
    <property type="entry name" value="Thymidylate_kin-like_dom"/>
</dbReference>
<comment type="caution">
    <text evidence="7">The sequence shown here is derived from an EMBL/GenBank/DDBJ whole genome shotgun (WGS) entry which is preliminary data.</text>
</comment>
<dbReference type="OrthoDB" id="9774907at2"/>
<accession>W7J6M7</accession>
<dbReference type="STRING" id="909613.UO65_0043"/>
<dbReference type="InterPro" id="IPR027417">
    <property type="entry name" value="P-loop_NTPase"/>
</dbReference>
<keyword evidence="7" id="KW-0808">Transferase</keyword>
<dbReference type="GO" id="GO:0005524">
    <property type="term" value="F:ATP binding"/>
    <property type="evidence" value="ECO:0007669"/>
    <property type="project" value="UniProtKB-KW"/>
</dbReference>
<dbReference type="Proteomes" id="UP000019277">
    <property type="component" value="Unassembled WGS sequence"/>
</dbReference>
<dbReference type="PATRIC" id="fig|909613.9.peg.43"/>
<dbReference type="PANTHER" id="PTHR10344:SF4">
    <property type="entry name" value="UMP-CMP KINASE 2, MITOCHONDRIAL"/>
    <property type="match status" value="1"/>
</dbReference>